<comment type="similarity">
    <text evidence="7">Belongs to the binding-protein-dependent transport system permease family.</text>
</comment>
<feature type="transmembrane region" description="Helical" evidence="7">
    <location>
        <begin position="262"/>
        <end position="281"/>
    </location>
</feature>
<evidence type="ECO:0000259" key="9">
    <source>
        <dbReference type="PROSITE" id="PS50928"/>
    </source>
</evidence>
<feature type="transmembrane region" description="Helical" evidence="7">
    <location>
        <begin position="116"/>
        <end position="134"/>
    </location>
</feature>
<evidence type="ECO:0000313" key="10">
    <source>
        <dbReference type="EMBL" id="MBD8023568.1"/>
    </source>
</evidence>
<feature type="transmembrane region" description="Helical" evidence="7">
    <location>
        <begin position="172"/>
        <end position="192"/>
    </location>
</feature>
<feature type="domain" description="ABC transmembrane type-1" evidence="9">
    <location>
        <begin position="226"/>
        <end position="440"/>
    </location>
</feature>
<evidence type="ECO:0000313" key="11">
    <source>
        <dbReference type="Proteomes" id="UP000602532"/>
    </source>
</evidence>
<keyword evidence="2 7" id="KW-0813">Transport</keyword>
<keyword evidence="6 7" id="KW-0472">Membrane</keyword>
<feature type="transmembrane region" description="Helical" evidence="7">
    <location>
        <begin position="230"/>
        <end position="250"/>
    </location>
</feature>
<evidence type="ECO:0000256" key="3">
    <source>
        <dbReference type="ARBA" id="ARBA00022475"/>
    </source>
</evidence>
<dbReference type="CDD" id="cd06261">
    <property type="entry name" value="TM_PBP2"/>
    <property type="match status" value="1"/>
</dbReference>
<gene>
    <name evidence="10" type="ORF">H9622_08200</name>
</gene>
<dbReference type="RefSeq" id="WP_191765901.1">
    <property type="nucleotide sequence ID" value="NZ_JACSPM010000002.1"/>
</dbReference>
<keyword evidence="3" id="KW-1003">Cell membrane</keyword>
<dbReference type="Pfam" id="PF00528">
    <property type="entry name" value="BPD_transp_1"/>
    <property type="match status" value="1"/>
</dbReference>
<comment type="caution">
    <text evidence="10">The sequence shown here is derived from an EMBL/GenBank/DDBJ whole genome shotgun (WGS) entry which is preliminary data.</text>
</comment>
<accession>A0ABR8X2P6</accession>
<dbReference type="PROSITE" id="PS50928">
    <property type="entry name" value="ABC_TM1"/>
    <property type="match status" value="1"/>
</dbReference>
<keyword evidence="5 7" id="KW-1133">Transmembrane helix</keyword>
<evidence type="ECO:0000256" key="4">
    <source>
        <dbReference type="ARBA" id="ARBA00022692"/>
    </source>
</evidence>
<comment type="subcellular location">
    <subcellularLocation>
        <location evidence="1 7">Cell membrane</location>
        <topology evidence="1 7">Multi-pass membrane protein</topology>
    </subcellularLocation>
</comment>
<feature type="region of interest" description="Disordered" evidence="8">
    <location>
        <begin position="1"/>
        <end position="24"/>
    </location>
</feature>
<dbReference type="Proteomes" id="UP000602532">
    <property type="component" value="Unassembled WGS sequence"/>
</dbReference>
<feature type="transmembrane region" description="Helical" evidence="7">
    <location>
        <begin position="419"/>
        <end position="442"/>
    </location>
</feature>
<feature type="transmembrane region" description="Helical" evidence="7">
    <location>
        <begin position="34"/>
        <end position="54"/>
    </location>
</feature>
<organism evidence="10 11">
    <name type="scientific">Microbacterium gallinarum</name>
    <dbReference type="NCBI Taxonomy" id="2762209"/>
    <lineage>
        <taxon>Bacteria</taxon>
        <taxon>Bacillati</taxon>
        <taxon>Actinomycetota</taxon>
        <taxon>Actinomycetes</taxon>
        <taxon>Micrococcales</taxon>
        <taxon>Microbacteriaceae</taxon>
        <taxon>Microbacterium</taxon>
    </lineage>
</organism>
<dbReference type="InterPro" id="IPR051393">
    <property type="entry name" value="ABC_transporter_permease"/>
</dbReference>
<dbReference type="InterPro" id="IPR000515">
    <property type="entry name" value="MetI-like"/>
</dbReference>
<evidence type="ECO:0000256" key="1">
    <source>
        <dbReference type="ARBA" id="ARBA00004651"/>
    </source>
</evidence>
<protein>
    <submittedName>
        <fullName evidence="10">Sugar ABC transporter permease</fullName>
    </submittedName>
</protein>
<dbReference type="EMBL" id="JACSPM010000002">
    <property type="protein sequence ID" value="MBD8023568.1"/>
    <property type="molecule type" value="Genomic_DNA"/>
</dbReference>
<evidence type="ECO:0000256" key="7">
    <source>
        <dbReference type="RuleBase" id="RU363032"/>
    </source>
</evidence>
<dbReference type="PANTHER" id="PTHR30193:SF18">
    <property type="entry name" value="OSMOPROTECTIVE COMPOUNDS UPTAKE PERMEASE PROTEIN GGTC"/>
    <property type="match status" value="1"/>
</dbReference>
<evidence type="ECO:0000256" key="2">
    <source>
        <dbReference type="ARBA" id="ARBA00022448"/>
    </source>
</evidence>
<dbReference type="InterPro" id="IPR035906">
    <property type="entry name" value="MetI-like_sf"/>
</dbReference>
<keyword evidence="11" id="KW-1185">Reference proteome</keyword>
<reference evidence="10 11" key="1">
    <citation type="submission" date="2020-08" db="EMBL/GenBank/DDBJ databases">
        <title>A Genomic Blueprint of the Chicken Gut Microbiome.</title>
        <authorList>
            <person name="Gilroy R."/>
            <person name="Ravi A."/>
            <person name="Getino M."/>
            <person name="Pursley I."/>
            <person name="Horton D.L."/>
            <person name="Alikhan N.-F."/>
            <person name="Baker D."/>
            <person name="Gharbi K."/>
            <person name="Hall N."/>
            <person name="Watson M."/>
            <person name="Adriaenssens E.M."/>
            <person name="Foster-Nyarko E."/>
            <person name="Jarju S."/>
            <person name="Secka A."/>
            <person name="Antonio M."/>
            <person name="Oren A."/>
            <person name="Chaudhuri R."/>
            <person name="La Ragione R.M."/>
            <person name="Hildebrand F."/>
            <person name="Pallen M.J."/>
        </authorList>
    </citation>
    <scope>NUCLEOTIDE SEQUENCE [LARGE SCALE GENOMIC DNA]</scope>
    <source>
        <strain evidence="10 11">Sa1CUA4</strain>
    </source>
</reference>
<feature type="transmembrane region" description="Helical" evidence="7">
    <location>
        <begin position="140"/>
        <end position="160"/>
    </location>
</feature>
<evidence type="ECO:0000256" key="5">
    <source>
        <dbReference type="ARBA" id="ARBA00022989"/>
    </source>
</evidence>
<evidence type="ECO:0000256" key="6">
    <source>
        <dbReference type="ARBA" id="ARBA00023136"/>
    </source>
</evidence>
<proteinExistence type="inferred from homology"/>
<dbReference type="SUPFAM" id="SSF161098">
    <property type="entry name" value="MetI-like"/>
    <property type="match status" value="1"/>
</dbReference>
<name>A0ABR8X2P6_9MICO</name>
<sequence length="451" mass="49630">MTDTTKVSEATEPPLTGTAHSDAKEAGLSRRRRLTVIVVTIGFILIAALVLLMVTRPPAEDAPPTSLGFSFNSFMRWLGDLNPILQIPIVLVVFFAVVGIILLLIEYAPRPGKFYFWLRLVTCFAIPVLAFMLLRPYQNAVIYVLAIAVLLGALLFWADYRAREGAGHLYQLVLFAAPALTLLVVGLLYPAVATFVQSFFDKTGAEFVGMENYIWVFTNPQGFWSVINSIIWVIVAPTFATIIGLAYAVFIDRARGEKVLKVLIFMPFAISFVGAGIIWGFMYDYQQGNQLGLLNAIVTAFGFDPVAWLSITPLVNTLLLLVVFIWSQTGLAMVILSAAVKAVPTEQIEAAALDGASAWQRFRNVTVPGIRSSIVVVVTTIAIGALKIYDIVAVMTGGRNDSTVLAFEMVNQQQRFQSYGHSAALAVVLFIFVVPLIVFNVIQIRKQREIR</sequence>
<dbReference type="Gene3D" id="1.10.3720.10">
    <property type="entry name" value="MetI-like"/>
    <property type="match status" value="1"/>
</dbReference>
<feature type="transmembrane region" description="Helical" evidence="7">
    <location>
        <begin position="84"/>
        <end position="104"/>
    </location>
</feature>
<dbReference type="PANTHER" id="PTHR30193">
    <property type="entry name" value="ABC TRANSPORTER PERMEASE PROTEIN"/>
    <property type="match status" value="1"/>
</dbReference>
<keyword evidence="4 7" id="KW-0812">Transmembrane</keyword>
<evidence type="ECO:0000256" key="8">
    <source>
        <dbReference type="SAM" id="MobiDB-lite"/>
    </source>
</evidence>